<feature type="compositionally biased region" description="Low complexity" evidence="1">
    <location>
        <begin position="150"/>
        <end position="159"/>
    </location>
</feature>
<accession>A0AA38LB43</accession>
<dbReference type="EMBL" id="JAHRHJ020000005">
    <property type="protein sequence ID" value="KAH9315290.1"/>
    <property type="molecule type" value="Genomic_DNA"/>
</dbReference>
<gene>
    <name evidence="2" type="ORF">KI387_023917</name>
</gene>
<feature type="non-terminal residue" evidence="2">
    <location>
        <position position="1"/>
    </location>
</feature>
<evidence type="ECO:0000256" key="1">
    <source>
        <dbReference type="SAM" id="MobiDB-lite"/>
    </source>
</evidence>
<dbReference type="AlphaFoldDB" id="A0AA38LB43"/>
<reference evidence="2 3" key="1">
    <citation type="journal article" date="2021" name="Nat. Plants">
        <title>The Taxus genome provides insights into paclitaxel biosynthesis.</title>
        <authorList>
            <person name="Xiong X."/>
            <person name="Gou J."/>
            <person name="Liao Q."/>
            <person name="Li Y."/>
            <person name="Zhou Q."/>
            <person name="Bi G."/>
            <person name="Li C."/>
            <person name="Du R."/>
            <person name="Wang X."/>
            <person name="Sun T."/>
            <person name="Guo L."/>
            <person name="Liang H."/>
            <person name="Lu P."/>
            <person name="Wu Y."/>
            <person name="Zhang Z."/>
            <person name="Ro D.K."/>
            <person name="Shang Y."/>
            <person name="Huang S."/>
            <person name="Yan J."/>
        </authorList>
    </citation>
    <scope>NUCLEOTIDE SEQUENCE [LARGE SCALE GENOMIC DNA]</scope>
    <source>
        <strain evidence="2">Ta-2019</strain>
    </source>
</reference>
<evidence type="ECO:0000313" key="2">
    <source>
        <dbReference type="EMBL" id="KAH9315290.1"/>
    </source>
</evidence>
<dbReference type="Proteomes" id="UP000824469">
    <property type="component" value="Unassembled WGS sequence"/>
</dbReference>
<comment type="caution">
    <text evidence="2">The sequence shown here is derived from an EMBL/GenBank/DDBJ whole genome shotgun (WGS) entry which is preliminary data.</text>
</comment>
<proteinExistence type="predicted"/>
<keyword evidence="3" id="KW-1185">Reference proteome</keyword>
<feature type="region of interest" description="Disordered" evidence="1">
    <location>
        <begin position="92"/>
        <end position="164"/>
    </location>
</feature>
<sequence length="189" mass="19608">LAFLSAADRCSLYRPDSLRDALLHLVPAHLARLRSLPANSCRPLALLESLSLVCLTVYWLVSPALSASYGLARAPLLLALSGLGSSPGRCGHHSGLPLLPPAKSASRAPPGQTRGREAAVEAGTTAKPSAGLVHPQAASSDGPPARGDARGQARQQAARRCGRRVRVSFLPVQDAKDASYGTAPRNAAV</sequence>
<protein>
    <submittedName>
        <fullName evidence="2">Uncharacterized protein</fullName>
    </submittedName>
</protein>
<organism evidence="2 3">
    <name type="scientific">Taxus chinensis</name>
    <name type="common">Chinese yew</name>
    <name type="synonym">Taxus wallichiana var. chinensis</name>
    <dbReference type="NCBI Taxonomy" id="29808"/>
    <lineage>
        <taxon>Eukaryota</taxon>
        <taxon>Viridiplantae</taxon>
        <taxon>Streptophyta</taxon>
        <taxon>Embryophyta</taxon>
        <taxon>Tracheophyta</taxon>
        <taxon>Spermatophyta</taxon>
        <taxon>Pinopsida</taxon>
        <taxon>Pinidae</taxon>
        <taxon>Conifers II</taxon>
        <taxon>Cupressales</taxon>
        <taxon>Taxaceae</taxon>
        <taxon>Taxus</taxon>
    </lineage>
</organism>
<name>A0AA38LB43_TAXCH</name>
<feature type="non-terminal residue" evidence="2">
    <location>
        <position position="189"/>
    </location>
</feature>
<evidence type="ECO:0000313" key="3">
    <source>
        <dbReference type="Proteomes" id="UP000824469"/>
    </source>
</evidence>